<reference evidence="2" key="1">
    <citation type="submission" date="2023-06" db="EMBL/GenBank/DDBJ databases">
        <authorList>
            <consortium name="Lawrence Berkeley National Laboratory"/>
            <person name="Ahrendt S."/>
            <person name="Sahu N."/>
            <person name="Indic B."/>
            <person name="Wong-Bajracharya J."/>
            <person name="Merenyi Z."/>
            <person name="Ke H.-M."/>
            <person name="Monk M."/>
            <person name="Kocsube S."/>
            <person name="Drula E."/>
            <person name="Lipzen A."/>
            <person name="Balint B."/>
            <person name="Henrissat B."/>
            <person name="Andreopoulos B."/>
            <person name="Martin F.M."/>
            <person name="Harder C.B."/>
            <person name="Rigling D."/>
            <person name="Ford K.L."/>
            <person name="Foster G.D."/>
            <person name="Pangilinan J."/>
            <person name="Papanicolaou A."/>
            <person name="Barry K."/>
            <person name="LaButti K."/>
            <person name="Viragh M."/>
            <person name="Koriabine M."/>
            <person name="Yan M."/>
            <person name="Riley R."/>
            <person name="Champramary S."/>
            <person name="Plett K.L."/>
            <person name="Tsai I.J."/>
            <person name="Slot J."/>
            <person name="Sipos G."/>
            <person name="Plett J."/>
            <person name="Nagy L.G."/>
            <person name="Grigoriev I.V."/>
        </authorList>
    </citation>
    <scope>NUCLEOTIDE SEQUENCE</scope>
    <source>
        <strain evidence="2">CCBAS 213</strain>
    </source>
</reference>
<feature type="region of interest" description="Disordered" evidence="1">
    <location>
        <begin position="270"/>
        <end position="294"/>
    </location>
</feature>
<feature type="compositionally biased region" description="Polar residues" evidence="1">
    <location>
        <begin position="142"/>
        <end position="155"/>
    </location>
</feature>
<protein>
    <submittedName>
        <fullName evidence="2">Uncharacterized protein</fullName>
    </submittedName>
</protein>
<feature type="region of interest" description="Disordered" evidence="1">
    <location>
        <begin position="127"/>
        <end position="254"/>
    </location>
</feature>
<evidence type="ECO:0000313" key="3">
    <source>
        <dbReference type="Proteomes" id="UP001175211"/>
    </source>
</evidence>
<dbReference type="EMBL" id="JAUEPS010000084">
    <property type="protein sequence ID" value="KAK0439500.1"/>
    <property type="molecule type" value="Genomic_DNA"/>
</dbReference>
<organism evidence="2 3">
    <name type="scientific">Armillaria tabescens</name>
    <name type="common">Ringless honey mushroom</name>
    <name type="synonym">Agaricus tabescens</name>
    <dbReference type="NCBI Taxonomy" id="1929756"/>
    <lineage>
        <taxon>Eukaryota</taxon>
        <taxon>Fungi</taxon>
        <taxon>Dikarya</taxon>
        <taxon>Basidiomycota</taxon>
        <taxon>Agaricomycotina</taxon>
        <taxon>Agaricomycetes</taxon>
        <taxon>Agaricomycetidae</taxon>
        <taxon>Agaricales</taxon>
        <taxon>Marasmiineae</taxon>
        <taxon>Physalacriaceae</taxon>
        <taxon>Desarmillaria</taxon>
    </lineage>
</organism>
<name>A0AA39JCK4_ARMTA</name>
<gene>
    <name evidence="2" type="ORF">EV420DRAFT_1170711</name>
</gene>
<comment type="caution">
    <text evidence="2">The sequence shown here is derived from an EMBL/GenBank/DDBJ whole genome shotgun (WGS) entry which is preliminary data.</text>
</comment>
<dbReference type="Proteomes" id="UP001175211">
    <property type="component" value="Unassembled WGS sequence"/>
</dbReference>
<keyword evidence="3" id="KW-1185">Reference proteome</keyword>
<dbReference type="RefSeq" id="XP_060323285.1">
    <property type="nucleotide sequence ID" value="XM_060466192.1"/>
</dbReference>
<proteinExistence type="predicted"/>
<feature type="region of interest" description="Disordered" evidence="1">
    <location>
        <begin position="1"/>
        <end position="71"/>
    </location>
</feature>
<evidence type="ECO:0000313" key="2">
    <source>
        <dbReference type="EMBL" id="KAK0439500.1"/>
    </source>
</evidence>
<evidence type="ECO:0000256" key="1">
    <source>
        <dbReference type="SAM" id="MobiDB-lite"/>
    </source>
</evidence>
<feature type="compositionally biased region" description="Polar residues" evidence="1">
    <location>
        <begin position="56"/>
        <end position="66"/>
    </location>
</feature>
<dbReference type="AlphaFoldDB" id="A0AA39JCK4"/>
<sequence length="570" mass="64617">MREMFSRRRISVSFSSTQSLSPIQEEPEEPKDYERAFESDDELESDNSEVPVRVAPTSSTHTTPENPENDSFFHALQSRLLEEEARKRRSGFRTSWIRRSSTARSFSRTSFHLSTPGVNIICTSSSSKGSDSDFFFSPGSEGKSTPTALSIQQLERNLKRRREESLADIPSSKRIRSDSSRYSNFSDEKNTPLRALKRSRSGRHEDLFSPKKKARLIHRSYSASQPASLRRAQSLRTEVSSSSPSTSSSSSSSTYMRIITATGTFRIPRLGQSPTNADWIPTAPSSPEPAPTRRKNNHLHLPPEFFLPMKPALPKDPVPIIAPPSNHVAVPALSSDARAKRRLQLYVLRERQCHQSWELGCQKEISTLDDWEKAIGIGQNFRREVLEWILEVTLRHREGEDLHDQLTTVSTSRETRFHAAYLFLLFFFRSSGTEGKEWDGFEDMVWDMAVGAIAVSVKYHRDFLPPLLPVYASSFQALAPHEMGFEELEDAQTDLLSALDYVLGGTPVGVLDDLWEALPSLRDLFHSDLDDDKEWDFVLRETWRSLMICILGPFFPIPAPPMALLTFPSM</sequence>
<feature type="compositionally biased region" description="Low complexity" evidence="1">
    <location>
        <begin position="127"/>
        <end position="140"/>
    </location>
</feature>
<dbReference type="GeneID" id="85349740"/>
<feature type="compositionally biased region" description="Low complexity" evidence="1">
    <location>
        <begin position="240"/>
        <end position="254"/>
    </location>
</feature>
<accession>A0AA39JCK4</accession>